<dbReference type="InterPro" id="IPR001763">
    <property type="entry name" value="Rhodanese-like_dom"/>
</dbReference>
<comment type="caution">
    <text evidence="3">The sequence shown here is derived from an EMBL/GenBank/DDBJ whole genome shotgun (WGS) entry which is preliminary data.</text>
</comment>
<dbReference type="PROSITE" id="PS50206">
    <property type="entry name" value="RHODANESE_3"/>
    <property type="match status" value="1"/>
</dbReference>
<keyword evidence="4" id="KW-1185">Reference proteome</keyword>
<dbReference type="SUPFAM" id="SSF52821">
    <property type="entry name" value="Rhodanese/Cell cycle control phosphatase"/>
    <property type="match status" value="1"/>
</dbReference>
<dbReference type="EMBL" id="WODA01000023">
    <property type="protein sequence ID" value="MUN07810.1"/>
    <property type="molecule type" value="Genomic_DNA"/>
</dbReference>
<evidence type="ECO:0000259" key="2">
    <source>
        <dbReference type="PROSITE" id="PS50206"/>
    </source>
</evidence>
<name>A0A7C9LFB7_9MICO</name>
<sequence length="141" mass="14129">METTIHRSPGATATRSDRPARPARGIRAALAAGVAAAALALVGCASTEPIDLGADTVVVDVRTPAEYAAGHLEGAVNLDLTSGQLAAEIPALDAEGDYVVYCKSGNRSAQATALMEGAGLDVTDAGSMQQAADATGLPIVR</sequence>
<accession>A0A7C9LFB7</accession>
<evidence type="ECO:0000313" key="3">
    <source>
        <dbReference type="EMBL" id="MUN07810.1"/>
    </source>
</evidence>
<dbReference type="InterPro" id="IPR036873">
    <property type="entry name" value="Rhodanese-like_dom_sf"/>
</dbReference>
<dbReference type="Gene3D" id="3.40.250.10">
    <property type="entry name" value="Rhodanese-like domain"/>
    <property type="match status" value="1"/>
</dbReference>
<dbReference type="PANTHER" id="PTHR45431:SF3">
    <property type="entry name" value="RHODANESE-LIKE DOMAIN-CONTAINING PROTEIN 15, CHLOROPLASTIC"/>
    <property type="match status" value="1"/>
</dbReference>
<dbReference type="CDD" id="cd00158">
    <property type="entry name" value="RHOD"/>
    <property type="match status" value="1"/>
</dbReference>
<dbReference type="PANTHER" id="PTHR45431">
    <property type="entry name" value="RHODANESE-LIKE DOMAIN-CONTAINING PROTEIN 15, CHLOROPLASTIC"/>
    <property type="match status" value="1"/>
</dbReference>
<dbReference type="AlphaFoldDB" id="A0A7C9LFB7"/>
<evidence type="ECO:0000313" key="4">
    <source>
        <dbReference type="Proteomes" id="UP000480122"/>
    </source>
</evidence>
<dbReference type="Pfam" id="PF00581">
    <property type="entry name" value="Rhodanese"/>
    <property type="match status" value="1"/>
</dbReference>
<organism evidence="3 4">
    <name type="scientific">Agromyces luteolus</name>
    <dbReference type="NCBI Taxonomy" id="88373"/>
    <lineage>
        <taxon>Bacteria</taxon>
        <taxon>Bacillati</taxon>
        <taxon>Actinomycetota</taxon>
        <taxon>Actinomycetes</taxon>
        <taxon>Micrococcales</taxon>
        <taxon>Microbacteriaceae</taxon>
        <taxon>Agromyces</taxon>
    </lineage>
</organism>
<feature type="domain" description="Rhodanese" evidence="2">
    <location>
        <begin position="52"/>
        <end position="140"/>
    </location>
</feature>
<evidence type="ECO:0000256" key="1">
    <source>
        <dbReference type="SAM" id="MobiDB-lite"/>
    </source>
</evidence>
<feature type="region of interest" description="Disordered" evidence="1">
    <location>
        <begin position="1"/>
        <end position="22"/>
    </location>
</feature>
<proteinExistence type="predicted"/>
<gene>
    <name evidence="3" type="ORF">GLX25_11885</name>
</gene>
<dbReference type="InterPro" id="IPR052367">
    <property type="entry name" value="Thiosulfate_ST/Rhodanese-like"/>
</dbReference>
<dbReference type="SMART" id="SM00450">
    <property type="entry name" value="RHOD"/>
    <property type="match status" value="1"/>
</dbReference>
<dbReference type="RefSeq" id="WP_155842674.1">
    <property type="nucleotide sequence ID" value="NZ_BAAAIA010000001.1"/>
</dbReference>
<dbReference type="OrthoDB" id="9800872at2"/>
<reference evidence="3 4" key="1">
    <citation type="submission" date="2019-11" db="EMBL/GenBank/DDBJ databases">
        <title>Agromyces kandeliae sp. nov., isolated from mangrove soil.</title>
        <authorList>
            <person name="Wang R."/>
        </authorList>
    </citation>
    <scope>NUCLEOTIDE SEQUENCE [LARGE SCALE GENOMIC DNA]</scope>
    <source>
        <strain evidence="3 4">JCM 11431</strain>
    </source>
</reference>
<protein>
    <submittedName>
        <fullName evidence="3">Rhodanese-like domain-containing protein</fullName>
    </submittedName>
</protein>
<dbReference type="Proteomes" id="UP000480122">
    <property type="component" value="Unassembled WGS sequence"/>
</dbReference>